<dbReference type="GO" id="GO:0003676">
    <property type="term" value="F:nucleic acid binding"/>
    <property type="evidence" value="ECO:0007669"/>
    <property type="project" value="InterPro"/>
</dbReference>
<keyword evidence="3" id="KW-1185">Reference proteome</keyword>
<dbReference type="InterPro" id="IPR053151">
    <property type="entry name" value="RNase_H-like"/>
</dbReference>
<dbReference type="InterPro" id="IPR044730">
    <property type="entry name" value="RNase_H-like_dom_plant"/>
</dbReference>
<organism evidence="2 3">
    <name type="scientific">Psophocarpus tetragonolobus</name>
    <name type="common">Winged bean</name>
    <name type="synonym">Dolichos tetragonolobus</name>
    <dbReference type="NCBI Taxonomy" id="3891"/>
    <lineage>
        <taxon>Eukaryota</taxon>
        <taxon>Viridiplantae</taxon>
        <taxon>Streptophyta</taxon>
        <taxon>Embryophyta</taxon>
        <taxon>Tracheophyta</taxon>
        <taxon>Spermatophyta</taxon>
        <taxon>Magnoliopsida</taxon>
        <taxon>eudicotyledons</taxon>
        <taxon>Gunneridae</taxon>
        <taxon>Pentapetalae</taxon>
        <taxon>rosids</taxon>
        <taxon>fabids</taxon>
        <taxon>Fabales</taxon>
        <taxon>Fabaceae</taxon>
        <taxon>Papilionoideae</taxon>
        <taxon>50 kb inversion clade</taxon>
        <taxon>NPAAA clade</taxon>
        <taxon>indigoferoid/millettioid clade</taxon>
        <taxon>Phaseoleae</taxon>
        <taxon>Psophocarpus</taxon>
    </lineage>
</organism>
<comment type="caution">
    <text evidence="2">The sequence shown here is derived from an EMBL/GenBank/DDBJ whole genome shotgun (WGS) entry which is preliminary data.</text>
</comment>
<dbReference type="InterPro" id="IPR036397">
    <property type="entry name" value="RNaseH_sf"/>
</dbReference>
<evidence type="ECO:0000313" key="3">
    <source>
        <dbReference type="Proteomes" id="UP001386955"/>
    </source>
</evidence>
<reference evidence="2 3" key="1">
    <citation type="submission" date="2024-01" db="EMBL/GenBank/DDBJ databases">
        <title>The genomes of 5 underutilized Papilionoideae crops provide insights into root nodulation and disease resistanc.</title>
        <authorList>
            <person name="Jiang F."/>
        </authorList>
    </citation>
    <scope>NUCLEOTIDE SEQUENCE [LARGE SCALE GENOMIC DNA]</scope>
    <source>
        <strain evidence="2">DUOXIRENSHENG_FW03</strain>
        <tissue evidence="2">Leaves</tissue>
    </source>
</reference>
<dbReference type="PANTHER" id="PTHR47723:SF19">
    <property type="entry name" value="POLYNUCLEOTIDYL TRANSFERASE, RIBONUCLEASE H-LIKE SUPERFAMILY PROTEIN"/>
    <property type="match status" value="1"/>
</dbReference>
<gene>
    <name evidence="2" type="ORF">VNO78_08560</name>
</gene>
<dbReference type="AlphaFoldDB" id="A0AAN9SV16"/>
<evidence type="ECO:0000259" key="1">
    <source>
        <dbReference type="Pfam" id="PF13456"/>
    </source>
</evidence>
<dbReference type="Proteomes" id="UP001386955">
    <property type="component" value="Unassembled WGS sequence"/>
</dbReference>
<name>A0AAN9SV16_PSOTE</name>
<sequence>MHSQNSLWVKLFQSNYKWGVNVVPCLDGRRTGSNLCQGVKAYWPLLENNIAWKVNNGHFVAFWKDVWVSNTDRLRLLVDGASAITQVGTFINENKVWDLQSLIGTLPDLVLDRIQAIPTPRDEYGDDVIVWHDSTEGNFSLKQAYLAITATVDSVNCDAIVQMNGKATCGGLVRGDDAHFICGFATYVGICHITHAELWDIYSGLKISLDQGFLSIIIENGSKLAIDLINFGCLESHSSYNLIKQIKDLANAKK</sequence>
<dbReference type="CDD" id="cd06222">
    <property type="entry name" value="RNase_H_like"/>
    <property type="match status" value="1"/>
</dbReference>
<dbReference type="Pfam" id="PF13456">
    <property type="entry name" value="RVT_3"/>
    <property type="match status" value="1"/>
</dbReference>
<dbReference type="PANTHER" id="PTHR47723">
    <property type="entry name" value="OS05G0353850 PROTEIN"/>
    <property type="match status" value="1"/>
</dbReference>
<dbReference type="GO" id="GO:0004523">
    <property type="term" value="F:RNA-DNA hybrid ribonuclease activity"/>
    <property type="evidence" value="ECO:0007669"/>
    <property type="project" value="InterPro"/>
</dbReference>
<dbReference type="InterPro" id="IPR002156">
    <property type="entry name" value="RNaseH_domain"/>
</dbReference>
<accession>A0AAN9SV16</accession>
<dbReference type="Gene3D" id="3.30.420.10">
    <property type="entry name" value="Ribonuclease H-like superfamily/Ribonuclease H"/>
    <property type="match status" value="1"/>
</dbReference>
<evidence type="ECO:0000313" key="2">
    <source>
        <dbReference type="EMBL" id="KAK7406924.1"/>
    </source>
</evidence>
<proteinExistence type="predicted"/>
<dbReference type="EMBL" id="JAYMYS010000002">
    <property type="protein sequence ID" value="KAK7406924.1"/>
    <property type="molecule type" value="Genomic_DNA"/>
</dbReference>
<feature type="domain" description="RNase H type-1" evidence="1">
    <location>
        <begin position="156"/>
        <end position="251"/>
    </location>
</feature>
<protein>
    <recommendedName>
        <fullName evidence="1">RNase H type-1 domain-containing protein</fullName>
    </recommendedName>
</protein>